<dbReference type="Proteomes" id="UP000516696">
    <property type="component" value="Chromosome"/>
</dbReference>
<dbReference type="InterPro" id="IPR004474">
    <property type="entry name" value="LytR_CpsA_psr"/>
</dbReference>
<evidence type="ECO:0000313" key="6">
    <source>
        <dbReference type="Proteomes" id="UP000571857"/>
    </source>
</evidence>
<organism evidence="4 5">
    <name type="scientific">Enterococcus gallinarum</name>
    <dbReference type="NCBI Taxonomy" id="1353"/>
    <lineage>
        <taxon>Bacteria</taxon>
        <taxon>Bacillati</taxon>
        <taxon>Bacillota</taxon>
        <taxon>Bacilli</taxon>
        <taxon>Lactobacillales</taxon>
        <taxon>Enterococcaceae</taxon>
        <taxon>Enterococcus</taxon>
    </lineage>
</organism>
<sequence length="313" mass="35248">MTNGKKVWLTLLVSLTLLVTVGTVYALRIVLRAEQTVQTMHAPIKGREATVIEEVEPLSLLLLGIANDSKRKTDYRANTIMIVTLNPKNKRTSITSIPRDAYVEIVDKGFKDKINHAHSFGGAEMMIATIEQFLQIPIHHYFSINMDGMADLVDAIGGITVYNDFEFTAEKIHYPEGELQLDGWAALQYTRMRKDDPEGDYGRQRRQRQVTELLAKELLSLSSLFQYQELMSIVGENGQTDLTFQQISRLITSYQTALTTVDLYQIQGTGFTGDGLQGEAGISYQAISDEERQLAIQRLHSELDMQTHNESAE</sequence>
<evidence type="ECO:0000259" key="2">
    <source>
        <dbReference type="Pfam" id="PF03816"/>
    </source>
</evidence>
<proteinExistence type="inferred from homology"/>
<reference evidence="3 6" key="2">
    <citation type="submission" date="2020-06" db="EMBL/GenBank/DDBJ databases">
        <title>Crossreactivity between MHC class I-restricted antigens from cancer cells and an enterococcal bacteriophage.</title>
        <authorList>
            <person name="Fluckiger A."/>
            <person name="Daillere R."/>
            <person name="Sassi M."/>
            <person name="Cattoir V."/>
            <person name="Kroemer G."/>
            <person name="Zitvogel L."/>
        </authorList>
    </citation>
    <scope>NUCLEOTIDE SEQUENCE [LARGE SCALE GENOMIC DNA]</scope>
    <source>
        <strain evidence="3 6">EG4</strain>
    </source>
</reference>
<accession>A0A366U8U3</accession>
<dbReference type="Gene3D" id="3.40.630.190">
    <property type="entry name" value="LCP protein"/>
    <property type="match status" value="1"/>
</dbReference>
<dbReference type="RefSeq" id="WP_113849736.1">
    <property type="nucleotide sequence ID" value="NZ_CAKOCH010000005.1"/>
</dbReference>
<evidence type="ECO:0000256" key="1">
    <source>
        <dbReference type="ARBA" id="ARBA00006068"/>
    </source>
</evidence>
<dbReference type="InterPro" id="IPR050922">
    <property type="entry name" value="LytR/CpsA/Psr_CW_biosynth"/>
</dbReference>
<comment type="similarity">
    <text evidence="1">Belongs to the LytR/CpsA/Psr (LCP) family.</text>
</comment>
<name>A0A366U8U3_ENTGA</name>
<feature type="domain" description="Cell envelope-related transcriptional attenuator" evidence="2">
    <location>
        <begin position="76"/>
        <end position="218"/>
    </location>
</feature>
<evidence type="ECO:0000313" key="3">
    <source>
        <dbReference type="EMBL" id="MBA0973576.1"/>
    </source>
</evidence>
<dbReference type="EMBL" id="CP050485">
    <property type="protein sequence ID" value="QOG27400.1"/>
    <property type="molecule type" value="Genomic_DNA"/>
</dbReference>
<gene>
    <name evidence="4" type="ORF">EGM181_09155</name>
    <name evidence="3" type="ORF">HWH42_13465</name>
</gene>
<evidence type="ECO:0000313" key="5">
    <source>
        <dbReference type="Proteomes" id="UP000516696"/>
    </source>
</evidence>
<evidence type="ECO:0000313" key="4">
    <source>
        <dbReference type="EMBL" id="QOG27400.1"/>
    </source>
</evidence>
<dbReference type="NCBIfam" id="TIGR00350">
    <property type="entry name" value="lytR_cpsA_psr"/>
    <property type="match status" value="1"/>
</dbReference>
<dbReference type="Pfam" id="PF03816">
    <property type="entry name" value="LytR_cpsA_psr"/>
    <property type="match status" value="1"/>
</dbReference>
<dbReference type="Proteomes" id="UP000571857">
    <property type="component" value="Unassembled WGS sequence"/>
</dbReference>
<protein>
    <submittedName>
        <fullName evidence="4">Cell-envelope associated acid phosphatase</fullName>
    </submittedName>
    <submittedName>
        <fullName evidence="3">LCP family protein</fullName>
    </submittedName>
</protein>
<dbReference type="EMBL" id="JABXJK010000075">
    <property type="protein sequence ID" value="MBA0973576.1"/>
    <property type="molecule type" value="Genomic_DNA"/>
</dbReference>
<dbReference type="PANTHER" id="PTHR33392">
    <property type="entry name" value="POLYISOPRENYL-TEICHOIC ACID--PEPTIDOGLYCAN TEICHOIC ACID TRANSFERASE TAGU"/>
    <property type="match status" value="1"/>
</dbReference>
<reference evidence="4 5" key="1">
    <citation type="submission" date="2020-03" db="EMBL/GenBank/DDBJ databases">
        <title>Characterization of ganglioside-mimicking enterococci.</title>
        <authorList>
            <person name="Patry R.T."/>
            <person name="Nothaft H."/>
            <person name="Bridger R."/>
            <person name="Shajahan A."/>
            <person name="Huynh S."/>
            <person name="Sanchez S."/>
            <person name="Azadi P."/>
            <person name="Cooper K."/>
            <person name="Miller W.G."/>
            <person name="Parker C.T."/>
            <person name="Wells L."/>
            <person name="Szymanski C.M."/>
        </authorList>
    </citation>
    <scope>NUCLEOTIDE SEQUENCE [LARGE SCALE GENOMIC DNA]</scope>
    <source>
        <strain evidence="4 5">EGM181</strain>
    </source>
</reference>
<dbReference type="AlphaFoldDB" id="A0A366U8U3"/>
<dbReference type="PANTHER" id="PTHR33392:SF6">
    <property type="entry name" value="POLYISOPRENYL-TEICHOIC ACID--PEPTIDOGLYCAN TEICHOIC ACID TRANSFERASE TAGU"/>
    <property type="match status" value="1"/>
</dbReference>